<comment type="caution">
    <text evidence="1">The sequence shown here is derived from an EMBL/GenBank/DDBJ whole genome shotgun (WGS) entry which is preliminary data.</text>
</comment>
<protein>
    <submittedName>
        <fullName evidence="1">Gliding motility lipoprotein GldH</fullName>
    </submittedName>
</protein>
<name>A0ABS9KZ75_9BACT</name>
<dbReference type="InterPro" id="IPR020018">
    <property type="entry name" value="Motility-assoc_lipoprot_GldH"/>
</dbReference>
<reference evidence="1" key="1">
    <citation type="submission" date="2022-01" db="EMBL/GenBank/DDBJ databases">
        <authorList>
            <person name="Jo J.-H."/>
            <person name="Im W.-T."/>
        </authorList>
    </citation>
    <scope>NUCLEOTIDE SEQUENCE</scope>
    <source>
        <strain evidence="1">NA20</strain>
    </source>
</reference>
<organism evidence="1 2">
    <name type="scientific">Terrimonas ginsenosidimutans</name>
    <dbReference type="NCBI Taxonomy" id="2908004"/>
    <lineage>
        <taxon>Bacteria</taxon>
        <taxon>Pseudomonadati</taxon>
        <taxon>Bacteroidota</taxon>
        <taxon>Chitinophagia</taxon>
        <taxon>Chitinophagales</taxon>
        <taxon>Chitinophagaceae</taxon>
        <taxon>Terrimonas</taxon>
    </lineage>
</organism>
<evidence type="ECO:0000313" key="2">
    <source>
        <dbReference type="Proteomes" id="UP001165367"/>
    </source>
</evidence>
<dbReference type="Proteomes" id="UP001165367">
    <property type="component" value="Unassembled WGS sequence"/>
</dbReference>
<dbReference type="EMBL" id="JAKLTR010000023">
    <property type="protein sequence ID" value="MCG2617613.1"/>
    <property type="molecule type" value="Genomic_DNA"/>
</dbReference>
<proteinExistence type="predicted"/>
<sequence>MKKLFPLYLVAALLTGFLYSCATIDLYEKTVAIPDHAWKSSFKPGFDFTIKDTAASYTVFLVLRHNEKYSFSNIFLNLYVKGPGQDSTIKIQKELTLATNEKGWLGSGMDDIYEHRIAMAAPQSLKAGTYTFTLEQIMREDPLENVLNAGIRLEKKP</sequence>
<evidence type="ECO:0000313" key="1">
    <source>
        <dbReference type="EMBL" id="MCG2617613.1"/>
    </source>
</evidence>
<keyword evidence="1" id="KW-0449">Lipoprotein</keyword>
<dbReference type="RefSeq" id="WP_237876405.1">
    <property type="nucleotide sequence ID" value="NZ_JAKLTR010000023.1"/>
</dbReference>
<dbReference type="Pfam" id="PF14109">
    <property type="entry name" value="GldH_lipo"/>
    <property type="match status" value="1"/>
</dbReference>
<dbReference type="NCBIfam" id="TIGR03511">
    <property type="entry name" value="GldH_lipo"/>
    <property type="match status" value="1"/>
</dbReference>
<dbReference type="PROSITE" id="PS51257">
    <property type="entry name" value="PROKAR_LIPOPROTEIN"/>
    <property type="match status" value="1"/>
</dbReference>
<keyword evidence="2" id="KW-1185">Reference proteome</keyword>
<accession>A0ABS9KZ75</accession>
<gene>
    <name evidence="1" type="ORF">LZZ85_25155</name>
</gene>